<keyword evidence="2" id="KW-1185">Reference proteome</keyword>
<dbReference type="Proteomes" id="UP000015106">
    <property type="component" value="Unassembled WGS sequence"/>
</dbReference>
<organism evidence="1 2">
    <name type="scientific">Triticum urartu</name>
    <name type="common">Red wild einkorn</name>
    <name type="synonym">Crithodium urartu</name>
    <dbReference type="NCBI Taxonomy" id="4572"/>
    <lineage>
        <taxon>Eukaryota</taxon>
        <taxon>Viridiplantae</taxon>
        <taxon>Streptophyta</taxon>
        <taxon>Embryophyta</taxon>
        <taxon>Tracheophyta</taxon>
        <taxon>Spermatophyta</taxon>
        <taxon>Magnoliopsida</taxon>
        <taxon>Liliopsida</taxon>
        <taxon>Poales</taxon>
        <taxon>Poaceae</taxon>
        <taxon>BOP clade</taxon>
        <taxon>Pooideae</taxon>
        <taxon>Triticodae</taxon>
        <taxon>Triticeae</taxon>
        <taxon>Triticinae</taxon>
        <taxon>Triticum</taxon>
    </lineage>
</organism>
<reference evidence="1" key="2">
    <citation type="submission" date="2022-06" db="UniProtKB">
        <authorList>
            <consortium name="EnsemblPlants"/>
        </authorList>
    </citation>
    <scope>IDENTIFICATION</scope>
</reference>
<dbReference type="AlphaFoldDB" id="A0A8R7VAV3"/>
<dbReference type="Gramene" id="TuG1812S0000171000.01.T02">
    <property type="protein sequence ID" value="TuG1812S0000171000.01.T02.s_cds41984"/>
    <property type="gene ID" value="TuG1812S0000171000.01"/>
</dbReference>
<name>A0A8R7VAV3_TRIUA</name>
<evidence type="ECO:0000313" key="1">
    <source>
        <dbReference type="EnsemblPlants" id="TuG1812S0000171000.01.T02.s_cds41984"/>
    </source>
</evidence>
<accession>A0A8R7VAV3</accession>
<evidence type="ECO:0000313" key="2">
    <source>
        <dbReference type="Proteomes" id="UP000015106"/>
    </source>
</evidence>
<protein>
    <submittedName>
        <fullName evidence="1">Uncharacterized protein</fullName>
    </submittedName>
</protein>
<proteinExistence type="predicted"/>
<reference evidence="2" key="1">
    <citation type="journal article" date="2013" name="Nature">
        <title>Draft genome of the wheat A-genome progenitor Triticum urartu.</title>
        <authorList>
            <person name="Ling H.Q."/>
            <person name="Zhao S."/>
            <person name="Liu D."/>
            <person name="Wang J."/>
            <person name="Sun H."/>
            <person name="Zhang C."/>
            <person name="Fan H."/>
            <person name="Li D."/>
            <person name="Dong L."/>
            <person name="Tao Y."/>
            <person name="Gao C."/>
            <person name="Wu H."/>
            <person name="Li Y."/>
            <person name="Cui Y."/>
            <person name="Guo X."/>
            <person name="Zheng S."/>
            <person name="Wang B."/>
            <person name="Yu K."/>
            <person name="Liang Q."/>
            <person name="Yang W."/>
            <person name="Lou X."/>
            <person name="Chen J."/>
            <person name="Feng M."/>
            <person name="Jian J."/>
            <person name="Zhang X."/>
            <person name="Luo G."/>
            <person name="Jiang Y."/>
            <person name="Liu J."/>
            <person name="Wang Z."/>
            <person name="Sha Y."/>
            <person name="Zhang B."/>
            <person name="Wu H."/>
            <person name="Tang D."/>
            <person name="Shen Q."/>
            <person name="Xue P."/>
            <person name="Zou S."/>
            <person name="Wang X."/>
            <person name="Liu X."/>
            <person name="Wang F."/>
            <person name="Yang Y."/>
            <person name="An X."/>
            <person name="Dong Z."/>
            <person name="Zhang K."/>
            <person name="Zhang X."/>
            <person name="Luo M.C."/>
            <person name="Dvorak J."/>
            <person name="Tong Y."/>
            <person name="Wang J."/>
            <person name="Yang H."/>
            <person name="Li Z."/>
            <person name="Wang D."/>
            <person name="Zhang A."/>
            <person name="Wang J."/>
        </authorList>
    </citation>
    <scope>NUCLEOTIDE SEQUENCE</scope>
    <source>
        <strain evidence="2">cv. G1812</strain>
    </source>
</reference>
<sequence>MMTVRMLTGSSGFSLQRRSQLLRMM</sequence>
<dbReference type="EnsemblPlants" id="TuG1812S0000171000.01.T02">
    <property type="protein sequence ID" value="TuG1812S0000171000.01.T02.s_cds41984"/>
    <property type="gene ID" value="TuG1812S0000171000.01"/>
</dbReference>